<dbReference type="AlphaFoldDB" id="A0AAJ0FQG2"/>
<gene>
    <name evidence="1" type="ORF">QBC33DRAFT_532343</name>
</gene>
<comment type="caution">
    <text evidence="1">The sequence shown here is derived from an EMBL/GenBank/DDBJ whole genome shotgun (WGS) entry which is preliminary data.</text>
</comment>
<protein>
    <submittedName>
        <fullName evidence="1">Uncharacterized protein</fullName>
    </submittedName>
</protein>
<organism evidence="1 2">
    <name type="scientific">Phialemonium atrogriseum</name>
    <dbReference type="NCBI Taxonomy" id="1093897"/>
    <lineage>
        <taxon>Eukaryota</taxon>
        <taxon>Fungi</taxon>
        <taxon>Dikarya</taxon>
        <taxon>Ascomycota</taxon>
        <taxon>Pezizomycotina</taxon>
        <taxon>Sordariomycetes</taxon>
        <taxon>Sordariomycetidae</taxon>
        <taxon>Cephalothecales</taxon>
        <taxon>Cephalothecaceae</taxon>
        <taxon>Phialemonium</taxon>
    </lineage>
</organism>
<sequence length="175" mass="19193">MADQENQDGLARAKACLEELNGKLERKEQLTPRDKRFLLRTGKLTYKALVAPESLTPAERNRIRLMPPPDEVAANIRRVTGGAMSTPDEVFRKVVAGPADAVTDDLVSLVVHGFAVPASVYEEARRLPWVRKLGAAWGLAFNAVTTPAEREAHGAAVALETPERVESCLRGRGRR</sequence>
<reference evidence="1" key="1">
    <citation type="submission" date="2023-06" db="EMBL/GenBank/DDBJ databases">
        <title>Genome-scale phylogeny and comparative genomics of the fungal order Sordariales.</title>
        <authorList>
            <consortium name="Lawrence Berkeley National Laboratory"/>
            <person name="Hensen N."/>
            <person name="Bonometti L."/>
            <person name="Westerberg I."/>
            <person name="Brannstrom I.O."/>
            <person name="Guillou S."/>
            <person name="Cros-Aarteil S."/>
            <person name="Calhoun S."/>
            <person name="Haridas S."/>
            <person name="Kuo A."/>
            <person name="Mondo S."/>
            <person name="Pangilinan J."/>
            <person name="Riley R."/>
            <person name="Labutti K."/>
            <person name="Andreopoulos B."/>
            <person name="Lipzen A."/>
            <person name="Chen C."/>
            <person name="Yanf M."/>
            <person name="Daum C."/>
            <person name="Ng V."/>
            <person name="Clum A."/>
            <person name="Steindorff A."/>
            <person name="Ohm R."/>
            <person name="Martin F."/>
            <person name="Silar P."/>
            <person name="Natvig D."/>
            <person name="Lalanne C."/>
            <person name="Gautier V."/>
            <person name="Ament-Velasquez S.L."/>
            <person name="Kruys A."/>
            <person name="Hutchinson M.I."/>
            <person name="Powell A.J."/>
            <person name="Barry K."/>
            <person name="Miller A.N."/>
            <person name="Grigoriev I.V."/>
            <person name="Debuchy R."/>
            <person name="Gladieux P."/>
            <person name="Thoren M.H."/>
            <person name="Johannesson H."/>
        </authorList>
    </citation>
    <scope>NUCLEOTIDE SEQUENCE</scope>
    <source>
        <strain evidence="1">8032-3</strain>
    </source>
</reference>
<name>A0AAJ0FQG2_9PEZI</name>
<dbReference type="RefSeq" id="XP_060285338.1">
    <property type="nucleotide sequence ID" value="XM_060427368.1"/>
</dbReference>
<evidence type="ECO:0000313" key="2">
    <source>
        <dbReference type="Proteomes" id="UP001244011"/>
    </source>
</evidence>
<dbReference type="GeneID" id="85310555"/>
<keyword evidence="2" id="KW-1185">Reference proteome</keyword>
<accession>A0AAJ0FQG2</accession>
<proteinExistence type="predicted"/>
<evidence type="ECO:0000313" key="1">
    <source>
        <dbReference type="EMBL" id="KAK1769125.1"/>
    </source>
</evidence>
<dbReference type="EMBL" id="MU839003">
    <property type="protein sequence ID" value="KAK1769125.1"/>
    <property type="molecule type" value="Genomic_DNA"/>
</dbReference>
<dbReference type="Proteomes" id="UP001244011">
    <property type="component" value="Unassembled WGS sequence"/>
</dbReference>